<proteinExistence type="predicted"/>
<feature type="coiled-coil region" evidence="1">
    <location>
        <begin position="769"/>
        <end position="818"/>
    </location>
</feature>
<feature type="coiled-coil region" evidence="1">
    <location>
        <begin position="261"/>
        <end position="288"/>
    </location>
</feature>
<dbReference type="SUPFAM" id="SSF52540">
    <property type="entry name" value="P-loop containing nucleoside triphosphate hydrolases"/>
    <property type="match status" value="1"/>
</dbReference>
<feature type="domain" description="Rad50/SbcC-type AAA" evidence="3">
    <location>
        <begin position="6"/>
        <end position="251"/>
    </location>
</feature>
<protein>
    <submittedName>
        <fullName evidence="4">SMC family ATPase</fullName>
    </submittedName>
</protein>
<dbReference type="Gene3D" id="1.10.287.1490">
    <property type="match status" value="1"/>
</dbReference>
<evidence type="ECO:0000256" key="2">
    <source>
        <dbReference type="SAM" id="MobiDB-lite"/>
    </source>
</evidence>
<dbReference type="GO" id="GO:0006302">
    <property type="term" value="P:double-strand break repair"/>
    <property type="evidence" value="ECO:0007669"/>
    <property type="project" value="InterPro"/>
</dbReference>
<dbReference type="PANTHER" id="PTHR32114:SF2">
    <property type="entry name" value="ABC TRANSPORTER ABCH.3"/>
    <property type="match status" value="1"/>
</dbReference>
<dbReference type="InterPro" id="IPR027417">
    <property type="entry name" value="P-loop_NTPase"/>
</dbReference>
<keyword evidence="5" id="KW-1185">Reference proteome</keyword>
<dbReference type="InterPro" id="IPR038729">
    <property type="entry name" value="Rad50/SbcC_AAA"/>
</dbReference>
<dbReference type="EMBL" id="QPID01000006">
    <property type="protein sequence ID" value="RCU49479.1"/>
    <property type="molecule type" value="Genomic_DNA"/>
</dbReference>
<dbReference type="Pfam" id="PF13558">
    <property type="entry name" value="SbcC_Walker_B"/>
    <property type="match status" value="1"/>
</dbReference>
<sequence>MKPLMLTMQAFGPFSATEIVDFSAFGDNALFLINGPTGAGKSTILDAICVALYGQTTGAERESAQMRCDHADPGLVTELTLEFELAEKRYRVQRKPQQERPKARGEGTTTQAAEANLWLHGTDDSASASTAWTLLVSKKIGEVNDAIRDITGLSVEQFRQVMVLPQGKFRELLLADSKSREAIFSQLFQTQIYRKIEDSLKIKASAIRRDAEAHRNKIKGILENAGVDSEQALNAERNALAPQLQEAEQKKKRAFDQQLGAQNALEAGKNLTERFQRYQQRKQELIQAEVQAEQIEGLKQQCLLAEQAEQINPIYTPVVEAERELNSLLLVREEAKHSLSQATTTYQQASTRYERAIENAKQVDELKNQQNELARLQTQVVNLGQARLRWSSAQQAAEASENTYLQAQQVLVDSKRQLSELEQLNVTAQQQLMRMPELQVRQTTLKQQRDHRVALDELRQQRSQAEMSGKQALLEKQTLQQESARLARDMAAIEMQWHSGQAALLAAQLGVGEPCPVCGSKEHPLPAHRAMTDDGSALVTHEQVEHARRRVNDQQGLLQQAENRYTELQQVWKGLNKQVQAVELQLAEFAEQSLVQLDEELAQLSADVDRLLQCQQQLAQRQRQIEALHQQLTGLESEQLKLQQQSADAQKAVAVAVAELQRLETEVPEHFRANGALEAEITRFEKQWQALELALQQATLARDQARSALDKAGEGDKRLQQQLDESRAKQQQRVQAWQLALSNSGFADENAFQQARLASDELQAIKLTIETYQLRFSELQGQVKQLAEELDGQATPQLEALTQQLALCQQTYKETEQRVSTLHARLTSLDHTLKNLQAAHLTNQALEAQYEIYGTLSDVANGQTGNKISLQRFVLSVLLDDVLIQASHRLQLMSKGRYLLLRKEDRSKGNRASGLELEVEDAYSGKTRSVATLSGGESFLAALALALGVSDVVQSYSGGIKLDTLFIDEGFGSLDPESLDLAVRTLVDLQHSGRMIGIISHVSELKEQMAMRLDVVATPKGSSVQLIA</sequence>
<evidence type="ECO:0000256" key="1">
    <source>
        <dbReference type="SAM" id="Coils"/>
    </source>
</evidence>
<dbReference type="Gene3D" id="3.40.50.300">
    <property type="entry name" value="P-loop containing nucleotide triphosphate hydrolases"/>
    <property type="match status" value="2"/>
</dbReference>
<dbReference type="GO" id="GO:0016887">
    <property type="term" value="F:ATP hydrolysis activity"/>
    <property type="evidence" value="ECO:0007669"/>
    <property type="project" value="InterPro"/>
</dbReference>
<comment type="caution">
    <text evidence="4">The sequence shown here is derived from an EMBL/GenBank/DDBJ whole genome shotgun (WGS) entry which is preliminary data.</text>
</comment>
<dbReference type="AlphaFoldDB" id="A0A368NJ79"/>
<organism evidence="4 5">
    <name type="scientific">Corallincola holothuriorum</name>
    <dbReference type="NCBI Taxonomy" id="2282215"/>
    <lineage>
        <taxon>Bacteria</taxon>
        <taxon>Pseudomonadati</taxon>
        <taxon>Pseudomonadota</taxon>
        <taxon>Gammaproteobacteria</taxon>
        <taxon>Alteromonadales</taxon>
        <taxon>Psychromonadaceae</taxon>
        <taxon>Corallincola</taxon>
    </lineage>
</organism>
<keyword evidence="1" id="KW-0175">Coiled coil</keyword>
<reference evidence="4 5" key="1">
    <citation type="submission" date="2018-07" db="EMBL/GenBank/DDBJ databases">
        <title>Corallincola holothuriorum sp. nov., a new facultative anaerobe isolated from sea cucumber Apostichopus japonicus.</title>
        <authorList>
            <person name="Xia H."/>
        </authorList>
    </citation>
    <scope>NUCLEOTIDE SEQUENCE [LARGE SCALE GENOMIC DNA]</scope>
    <source>
        <strain evidence="4 5">C4</strain>
    </source>
</reference>
<dbReference type="Pfam" id="PF13476">
    <property type="entry name" value="AAA_23"/>
    <property type="match status" value="1"/>
</dbReference>
<dbReference type="OrthoDB" id="9795626at2"/>
<feature type="coiled-coil region" evidence="1">
    <location>
        <begin position="318"/>
        <end position="431"/>
    </location>
</feature>
<dbReference type="Proteomes" id="UP000252558">
    <property type="component" value="Unassembled WGS sequence"/>
</dbReference>
<dbReference type="RefSeq" id="WP_114338475.1">
    <property type="nucleotide sequence ID" value="NZ_QPID01000006.1"/>
</dbReference>
<dbReference type="PANTHER" id="PTHR32114">
    <property type="entry name" value="ABC TRANSPORTER ABCH.3"/>
    <property type="match status" value="1"/>
</dbReference>
<feature type="coiled-coil region" evidence="1">
    <location>
        <begin position="455"/>
        <end position="496"/>
    </location>
</feature>
<accession>A0A368NJ79</accession>
<feature type="region of interest" description="Disordered" evidence="2">
    <location>
        <begin position="706"/>
        <end position="725"/>
    </location>
</feature>
<feature type="coiled-coil region" evidence="1">
    <location>
        <begin position="544"/>
        <end position="666"/>
    </location>
</feature>
<evidence type="ECO:0000313" key="4">
    <source>
        <dbReference type="EMBL" id="RCU49479.1"/>
    </source>
</evidence>
<dbReference type="SUPFAM" id="SSF57997">
    <property type="entry name" value="Tropomyosin"/>
    <property type="match status" value="1"/>
</dbReference>
<gene>
    <name evidence="4" type="ORF">DU002_11190</name>
</gene>
<evidence type="ECO:0000259" key="3">
    <source>
        <dbReference type="Pfam" id="PF13476"/>
    </source>
</evidence>
<evidence type="ECO:0000313" key="5">
    <source>
        <dbReference type="Proteomes" id="UP000252558"/>
    </source>
</evidence>
<name>A0A368NJ79_9GAMM</name>